<name>A0A8J7C369_9BACT</name>
<evidence type="ECO:0000256" key="1">
    <source>
        <dbReference type="ARBA" id="ARBA00022475"/>
    </source>
</evidence>
<evidence type="ECO:0000256" key="6">
    <source>
        <dbReference type="ARBA" id="ARBA00022984"/>
    </source>
</evidence>
<feature type="binding site" evidence="10">
    <location>
        <begin position="12"/>
        <end position="14"/>
    </location>
    <ligand>
        <name>UDP-N-acetyl-alpha-D-glucosamine</name>
        <dbReference type="ChEBI" id="CHEBI:57705"/>
    </ligand>
</feature>
<dbReference type="GO" id="GO:0071555">
    <property type="term" value="P:cell wall organization"/>
    <property type="evidence" value="ECO:0007669"/>
    <property type="project" value="UniProtKB-KW"/>
</dbReference>
<dbReference type="PANTHER" id="PTHR21015:SF22">
    <property type="entry name" value="GLYCOSYLTRANSFERASE"/>
    <property type="match status" value="1"/>
</dbReference>
<gene>
    <name evidence="10 13" type="primary">murG</name>
    <name evidence="13" type="ORF">IFJ97_02585</name>
</gene>
<evidence type="ECO:0000313" key="14">
    <source>
        <dbReference type="Proteomes" id="UP000598633"/>
    </source>
</evidence>
<comment type="pathway">
    <text evidence="10">Cell wall biogenesis; peptidoglycan biosynthesis.</text>
</comment>
<dbReference type="Gene3D" id="3.40.50.2000">
    <property type="entry name" value="Glycogen Phosphorylase B"/>
    <property type="match status" value="2"/>
</dbReference>
<dbReference type="GO" id="GO:0009252">
    <property type="term" value="P:peptidoglycan biosynthetic process"/>
    <property type="evidence" value="ECO:0007669"/>
    <property type="project" value="UniProtKB-UniRule"/>
</dbReference>
<evidence type="ECO:0000313" key="13">
    <source>
        <dbReference type="EMBL" id="MBD3870230.1"/>
    </source>
</evidence>
<sequence>MSRRVVIAGGGTGGHIFPGLAVARELKAREIDVHWLGARRGLEAELVAERNIPITLVDLEGIQTLTPSAAARVLAKLPGAIATSVRTLLKLRPLVGVVGVGGYASTAGMMAAGLLGVPTVLQEQNSIPGKVNKFLAPFSDLVCCGFEDALKAFPSLSAEWTGNPVRADFFEVSDVAPHDPPRLLILGGSQGSLFINRTLPRALAMLRDEGLEIEVKHQAGVRWAEVVRTAYQDFKLEAKVSAFLAQPWQAFAEADLVVARSGALTISELAAAGRGALLIPFAAAAGNHQEFNARSLERAGGALVLTENEAMPLRVSMLLGKLLRDHDALRDMGRSAREVALPNAAARIAERVLSIGGGV</sequence>
<dbReference type="CDD" id="cd03785">
    <property type="entry name" value="GT28_MurG"/>
    <property type="match status" value="1"/>
</dbReference>
<dbReference type="Pfam" id="PF04101">
    <property type="entry name" value="Glyco_tran_28_C"/>
    <property type="match status" value="1"/>
</dbReference>
<keyword evidence="6 10" id="KW-0573">Peptidoglycan synthesis</keyword>
<feature type="binding site" evidence="10">
    <location>
        <position position="125"/>
    </location>
    <ligand>
        <name>UDP-N-acetyl-alpha-D-glucosamine</name>
        <dbReference type="ChEBI" id="CHEBI:57705"/>
    </ligand>
</feature>
<proteinExistence type="inferred from homology"/>
<dbReference type="GO" id="GO:0051301">
    <property type="term" value="P:cell division"/>
    <property type="evidence" value="ECO:0007669"/>
    <property type="project" value="UniProtKB-KW"/>
</dbReference>
<evidence type="ECO:0000259" key="12">
    <source>
        <dbReference type="Pfam" id="PF04101"/>
    </source>
</evidence>
<feature type="binding site" evidence="10">
    <location>
        <position position="289"/>
    </location>
    <ligand>
        <name>UDP-N-acetyl-alpha-D-glucosamine</name>
        <dbReference type="ChEBI" id="CHEBI:57705"/>
    </ligand>
</feature>
<comment type="similarity">
    <text evidence="10">Belongs to the glycosyltransferase 28 family. MurG subfamily.</text>
</comment>
<feature type="domain" description="Glycosyl transferase family 28 C-terminal" evidence="12">
    <location>
        <begin position="183"/>
        <end position="345"/>
    </location>
</feature>
<protein>
    <recommendedName>
        <fullName evidence="10">UDP-N-acetylglucosamine--N-acetylmuramyl-(pentapeptide) pyrophosphoryl-undecaprenol N-acetylglucosamine transferase</fullName>
        <ecNumber evidence="10">2.4.1.227</ecNumber>
    </recommendedName>
    <alternativeName>
        <fullName evidence="10">Undecaprenyl-PP-MurNAc-pentapeptide-UDPGlcNAc GlcNAc transferase</fullName>
    </alternativeName>
</protein>
<evidence type="ECO:0000256" key="7">
    <source>
        <dbReference type="ARBA" id="ARBA00023136"/>
    </source>
</evidence>
<evidence type="ECO:0000256" key="3">
    <source>
        <dbReference type="ARBA" id="ARBA00022676"/>
    </source>
</evidence>
<dbReference type="EMBL" id="JACXWA010000044">
    <property type="protein sequence ID" value="MBD3870230.1"/>
    <property type="molecule type" value="Genomic_DNA"/>
</dbReference>
<keyword evidence="1 10" id="KW-1003">Cell membrane</keyword>
<dbReference type="UniPathway" id="UPA00219"/>
<feature type="binding site" evidence="10">
    <location>
        <position position="189"/>
    </location>
    <ligand>
        <name>UDP-N-acetyl-alpha-D-glucosamine</name>
        <dbReference type="ChEBI" id="CHEBI:57705"/>
    </ligand>
</feature>
<keyword evidence="7 10" id="KW-0472">Membrane</keyword>
<comment type="caution">
    <text evidence="13">The sequence shown here is derived from an EMBL/GenBank/DDBJ whole genome shotgun (WGS) entry which is preliminary data.</text>
</comment>
<dbReference type="EC" id="2.4.1.227" evidence="10"/>
<dbReference type="InterPro" id="IPR006009">
    <property type="entry name" value="GlcNAc_MurG"/>
</dbReference>
<dbReference type="GO" id="GO:0005886">
    <property type="term" value="C:plasma membrane"/>
    <property type="evidence" value="ECO:0007669"/>
    <property type="project" value="UniProtKB-SubCell"/>
</dbReference>
<evidence type="ECO:0000256" key="9">
    <source>
        <dbReference type="ARBA" id="ARBA00023316"/>
    </source>
</evidence>
<organism evidence="13 14">
    <name type="scientific">Candidatus Sulfomarinibacter kjeldsenii</name>
    <dbReference type="NCBI Taxonomy" id="2885994"/>
    <lineage>
        <taxon>Bacteria</taxon>
        <taxon>Pseudomonadati</taxon>
        <taxon>Acidobacteriota</taxon>
        <taxon>Thermoanaerobaculia</taxon>
        <taxon>Thermoanaerobaculales</taxon>
        <taxon>Candidatus Sulfomarinibacteraceae</taxon>
        <taxon>Candidatus Sulfomarinibacter</taxon>
    </lineage>
</organism>
<comment type="caution">
    <text evidence="10">Lacks conserved residue(s) required for the propagation of feature annotation.</text>
</comment>
<feature type="domain" description="Glycosyltransferase family 28 N-terminal" evidence="11">
    <location>
        <begin position="5"/>
        <end position="140"/>
    </location>
</feature>
<dbReference type="AlphaFoldDB" id="A0A8J7C369"/>
<dbReference type="InterPro" id="IPR007235">
    <property type="entry name" value="Glyco_trans_28_C"/>
</dbReference>
<evidence type="ECO:0000256" key="8">
    <source>
        <dbReference type="ARBA" id="ARBA00023306"/>
    </source>
</evidence>
<evidence type="ECO:0000256" key="2">
    <source>
        <dbReference type="ARBA" id="ARBA00022618"/>
    </source>
</evidence>
<dbReference type="InterPro" id="IPR004276">
    <property type="entry name" value="GlycoTrans_28_N"/>
</dbReference>
<feature type="binding site" evidence="10">
    <location>
        <position position="166"/>
    </location>
    <ligand>
        <name>UDP-N-acetyl-alpha-D-glucosamine</name>
        <dbReference type="ChEBI" id="CHEBI:57705"/>
    </ligand>
</feature>
<accession>A0A8J7C369</accession>
<comment type="catalytic activity">
    <reaction evidence="10">
        <text>di-trans,octa-cis-undecaprenyl diphospho-N-acetyl-alpha-D-muramoyl-L-alanyl-D-glutamyl-meso-2,6-diaminopimeloyl-D-alanyl-D-alanine + UDP-N-acetyl-alpha-D-glucosamine = di-trans,octa-cis-undecaprenyl diphospho-[N-acetyl-alpha-D-glucosaminyl-(1-&gt;4)]-N-acetyl-alpha-D-muramoyl-L-alanyl-D-glutamyl-meso-2,6-diaminopimeloyl-D-alanyl-D-alanine + UDP + H(+)</text>
        <dbReference type="Rhea" id="RHEA:31227"/>
        <dbReference type="ChEBI" id="CHEBI:15378"/>
        <dbReference type="ChEBI" id="CHEBI:57705"/>
        <dbReference type="ChEBI" id="CHEBI:58223"/>
        <dbReference type="ChEBI" id="CHEBI:61387"/>
        <dbReference type="ChEBI" id="CHEBI:61388"/>
        <dbReference type="EC" id="2.4.1.227"/>
    </reaction>
</comment>
<dbReference type="GO" id="GO:0050511">
    <property type="term" value="F:undecaprenyldiphospho-muramoylpentapeptide beta-N-acetylglucosaminyltransferase activity"/>
    <property type="evidence" value="ECO:0007669"/>
    <property type="project" value="UniProtKB-UniRule"/>
</dbReference>
<reference evidence="13 14" key="1">
    <citation type="submission" date="2020-08" db="EMBL/GenBank/DDBJ databases">
        <title>Acidobacteriota in marine sediments use diverse sulfur dissimilation pathways.</title>
        <authorList>
            <person name="Wasmund K."/>
        </authorList>
    </citation>
    <scope>NUCLEOTIDE SEQUENCE [LARGE SCALE GENOMIC DNA]</scope>
    <source>
        <strain evidence="13">MAG AM3-A</strain>
    </source>
</reference>
<evidence type="ECO:0000256" key="10">
    <source>
        <dbReference type="HAMAP-Rule" id="MF_00033"/>
    </source>
</evidence>
<dbReference type="PANTHER" id="PTHR21015">
    <property type="entry name" value="UDP-N-ACETYLGLUCOSAMINE--N-ACETYLMURAMYL-(PENTAPEPTIDE) PYROPHOSPHORYL-UNDECAPRENOL N-ACETYLGLUCOSAMINE TRANSFERASE 1"/>
    <property type="match status" value="1"/>
</dbReference>
<keyword evidence="5 10" id="KW-0133">Cell shape</keyword>
<dbReference type="GO" id="GO:0005975">
    <property type="term" value="P:carbohydrate metabolic process"/>
    <property type="evidence" value="ECO:0007669"/>
    <property type="project" value="InterPro"/>
</dbReference>
<keyword evidence="4 10" id="KW-0808">Transferase</keyword>
<keyword evidence="9 10" id="KW-0961">Cell wall biogenesis/degradation</keyword>
<comment type="function">
    <text evidence="10">Cell wall formation. Catalyzes the transfer of a GlcNAc subunit on undecaprenyl-pyrophosphoryl-MurNAc-pentapeptide (lipid intermediate I) to form undecaprenyl-pyrophosphoryl-MurNAc-(pentapeptide)GlcNAc (lipid intermediate II).</text>
</comment>
<evidence type="ECO:0000256" key="4">
    <source>
        <dbReference type="ARBA" id="ARBA00022679"/>
    </source>
</evidence>
<keyword evidence="2 10" id="KW-0132">Cell division</keyword>
<evidence type="ECO:0000259" key="11">
    <source>
        <dbReference type="Pfam" id="PF03033"/>
    </source>
</evidence>
<dbReference type="HAMAP" id="MF_00033">
    <property type="entry name" value="MurG"/>
    <property type="match status" value="1"/>
</dbReference>
<dbReference type="Proteomes" id="UP000598633">
    <property type="component" value="Unassembled WGS sequence"/>
</dbReference>
<keyword evidence="8 10" id="KW-0131">Cell cycle</keyword>
<dbReference type="Pfam" id="PF03033">
    <property type="entry name" value="Glyco_transf_28"/>
    <property type="match status" value="1"/>
</dbReference>
<keyword evidence="3 10" id="KW-0328">Glycosyltransferase</keyword>
<dbReference type="SUPFAM" id="SSF53756">
    <property type="entry name" value="UDP-Glycosyltransferase/glycogen phosphorylase"/>
    <property type="match status" value="1"/>
</dbReference>
<comment type="subcellular location">
    <subcellularLocation>
        <location evidence="10">Cell membrane</location>
        <topology evidence="10">Peripheral membrane protein</topology>
        <orientation evidence="10">Cytoplasmic side</orientation>
    </subcellularLocation>
</comment>
<dbReference type="NCBIfam" id="TIGR01133">
    <property type="entry name" value="murG"/>
    <property type="match status" value="1"/>
</dbReference>
<evidence type="ECO:0000256" key="5">
    <source>
        <dbReference type="ARBA" id="ARBA00022960"/>
    </source>
</evidence>
<dbReference type="GO" id="GO:0008360">
    <property type="term" value="P:regulation of cell shape"/>
    <property type="evidence" value="ECO:0007669"/>
    <property type="project" value="UniProtKB-KW"/>
</dbReference>